<keyword evidence="3" id="KW-1185">Reference proteome</keyword>
<feature type="region of interest" description="Disordered" evidence="1">
    <location>
        <begin position="146"/>
        <end position="170"/>
    </location>
</feature>
<dbReference type="EMBL" id="BSPL01000011">
    <property type="protein sequence ID" value="GLS69460.1"/>
    <property type="molecule type" value="Genomic_DNA"/>
</dbReference>
<organism evidence="2 3">
    <name type="scientific">Methylobacterium tardum</name>
    <dbReference type="NCBI Taxonomy" id="374432"/>
    <lineage>
        <taxon>Bacteria</taxon>
        <taxon>Pseudomonadati</taxon>
        <taxon>Pseudomonadota</taxon>
        <taxon>Alphaproteobacteria</taxon>
        <taxon>Hyphomicrobiales</taxon>
        <taxon>Methylobacteriaceae</taxon>
        <taxon>Methylobacterium</taxon>
    </lineage>
</organism>
<accession>A0AA37WPV3</accession>
<dbReference type="Proteomes" id="UP001157440">
    <property type="component" value="Unassembled WGS sequence"/>
</dbReference>
<comment type="caution">
    <text evidence="2">The sequence shown here is derived from an EMBL/GenBank/DDBJ whole genome shotgun (WGS) entry which is preliminary data.</text>
</comment>
<dbReference type="InterPro" id="IPR021736">
    <property type="entry name" value="DUF3305"/>
</dbReference>
<evidence type="ECO:0000313" key="3">
    <source>
        <dbReference type="Proteomes" id="UP001157440"/>
    </source>
</evidence>
<protein>
    <submittedName>
        <fullName evidence="2">Molybdopterin-guanine dinucleotide biosynthesis protein A</fullName>
    </submittedName>
</protein>
<gene>
    <name evidence="2" type="ORF">GCM10007890_14730</name>
</gene>
<evidence type="ECO:0000256" key="1">
    <source>
        <dbReference type="SAM" id="MobiDB-lite"/>
    </source>
</evidence>
<dbReference type="AlphaFoldDB" id="A0AA37WPV3"/>
<name>A0AA37WPV3_9HYPH</name>
<proteinExistence type="predicted"/>
<feature type="compositionally biased region" description="Basic and acidic residues" evidence="1">
    <location>
        <begin position="151"/>
        <end position="170"/>
    </location>
</feature>
<dbReference type="RefSeq" id="WP_238194779.1">
    <property type="nucleotide sequence ID" value="NZ_BPQZ01000002.1"/>
</dbReference>
<dbReference type="Pfam" id="PF11749">
    <property type="entry name" value="DUF3305"/>
    <property type="match status" value="1"/>
</dbReference>
<reference evidence="3" key="1">
    <citation type="journal article" date="2019" name="Int. J. Syst. Evol. Microbiol.">
        <title>The Global Catalogue of Microorganisms (GCM) 10K type strain sequencing project: providing services to taxonomists for standard genome sequencing and annotation.</title>
        <authorList>
            <consortium name="The Broad Institute Genomics Platform"/>
            <consortium name="The Broad Institute Genome Sequencing Center for Infectious Disease"/>
            <person name="Wu L."/>
            <person name="Ma J."/>
        </authorList>
    </citation>
    <scope>NUCLEOTIDE SEQUENCE [LARGE SCALE GENOMIC DNA]</scope>
    <source>
        <strain evidence="3">NBRC 103632</strain>
    </source>
</reference>
<sequence>MSTTPEHRFEVGIIVARRRLSGPWASHAWLPVGALPAAAAASPWTKLSETEDEATFYAGSYEVALHPGETGHYRDNLVSGRPSLWVALRNTGDETYEVASVTADPYEGESMAEGVGEIVEPVPMPPEVQAKLLAFFEAFHVERKFEKRKRDRADPEALARRAHGARERRE</sequence>
<evidence type="ECO:0000313" key="2">
    <source>
        <dbReference type="EMBL" id="GLS69460.1"/>
    </source>
</evidence>